<keyword evidence="6" id="KW-1185">Reference proteome</keyword>
<proteinExistence type="inferred from homology"/>
<evidence type="ECO:0000313" key="6">
    <source>
        <dbReference type="Proteomes" id="UP000274756"/>
    </source>
</evidence>
<feature type="coiled-coil region" evidence="2">
    <location>
        <begin position="536"/>
        <end position="563"/>
    </location>
</feature>
<dbReference type="GO" id="GO:0019903">
    <property type="term" value="F:protein phosphatase binding"/>
    <property type="evidence" value="ECO:0007669"/>
    <property type="project" value="TreeGrafter"/>
</dbReference>
<dbReference type="Proteomes" id="UP000274756">
    <property type="component" value="Unassembled WGS sequence"/>
</dbReference>
<evidence type="ECO:0000313" key="7">
    <source>
        <dbReference type="WBParaSite" id="DME_0000271901-mRNA-1"/>
    </source>
</evidence>
<accession>A0A0N4U6Y5</accession>
<dbReference type="SUPFAM" id="SSF52799">
    <property type="entry name" value="(Phosphotyrosine protein) phosphatases II"/>
    <property type="match status" value="1"/>
</dbReference>
<evidence type="ECO:0000256" key="1">
    <source>
        <dbReference type="ARBA" id="ARBA00007471"/>
    </source>
</evidence>
<evidence type="ECO:0000259" key="3">
    <source>
        <dbReference type="PROSITE" id="PS51339"/>
    </source>
</evidence>
<dbReference type="WBParaSite" id="DME_0000271901-mRNA-1">
    <property type="protein sequence ID" value="DME_0000271901-mRNA-1"/>
    <property type="gene ID" value="DME_0000271901"/>
</dbReference>
<dbReference type="Pfam" id="PF06602">
    <property type="entry name" value="Myotub-related"/>
    <property type="match status" value="1"/>
</dbReference>
<dbReference type="EMBL" id="UYYG01001158">
    <property type="protein sequence ID" value="VDN57106.1"/>
    <property type="molecule type" value="Genomic_DNA"/>
</dbReference>
<evidence type="ECO:0000313" key="5">
    <source>
        <dbReference type="Proteomes" id="UP000038040"/>
    </source>
</evidence>
<dbReference type="GO" id="GO:0010507">
    <property type="term" value="P:negative regulation of autophagy"/>
    <property type="evidence" value="ECO:0007669"/>
    <property type="project" value="TreeGrafter"/>
</dbReference>
<dbReference type="PANTHER" id="PTHR10807">
    <property type="entry name" value="MYOTUBULARIN-RELATED"/>
    <property type="match status" value="1"/>
</dbReference>
<gene>
    <name evidence="4" type="ORF">DME_LOCUS7079</name>
</gene>
<organism evidence="5 7">
    <name type="scientific">Dracunculus medinensis</name>
    <name type="common">Guinea worm</name>
    <dbReference type="NCBI Taxonomy" id="318479"/>
    <lineage>
        <taxon>Eukaryota</taxon>
        <taxon>Metazoa</taxon>
        <taxon>Ecdysozoa</taxon>
        <taxon>Nematoda</taxon>
        <taxon>Chromadorea</taxon>
        <taxon>Rhabditida</taxon>
        <taxon>Spirurina</taxon>
        <taxon>Dracunculoidea</taxon>
        <taxon>Dracunculidae</taxon>
        <taxon>Dracunculus</taxon>
    </lineage>
</organism>
<dbReference type="SUPFAM" id="SSF50729">
    <property type="entry name" value="PH domain-like"/>
    <property type="match status" value="1"/>
</dbReference>
<dbReference type="InterPro" id="IPR010569">
    <property type="entry name" value="Myotubularin-like_Pase_dom"/>
</dbReference>
<dbReference type="InterPro" id="IPR048994">
    <property type="entry name" value="PH-GRAM_MTMR6-9"/>
</dbReference>
<dbReference type="GO" id="GO:0046856">
    <property type="term" value="P:phosphatidylinositol dephosphorylation"/>
    <property type="evidence" value="ECO:0007669"/>
    <property type="project" value="TreeGrafter"/>
</dbReference>
<dbReference type="PANTHER" id="PTHR10807:SF73">
    <property type="entry name" value="LD06050P"/>
    <property type="match status" value="1"/>
</dbReference>
<dbReference type="InterPro" id="IPR030564">
    <property type="entry name" value="Myotubularin"/>
</dbReference>
<dbReference type="Proteomes" id="UP000038040">
    <property type="component" value="Unplaced"/>
</dbReference>
<dbReference type="OrthoDB" id="271628at2759"/>
<dbReference type="Gene3D" id="2.30.29.30">
    <property type="entry name" value="Pleckstrin-homology domain (PH domain)/Phosphotyrosine-binding domain (PTB)"/>
    <property type="match status" value="1"/>
</dbReference>
<dbReference type="STRING" id="318479.A0A0N4U6Y5"/>
<name>A0A0N4U6Y5_DRAME</name>
<dbReference type="GO" id="GO:0005737">
    <property type="term" value="C:cytoplasm"/>
    <property type="evidence" value="ECO:0007669"/>
    <property type="project" value="TreeGrafter"/>
</dbReference>
<evidence type="ECO:0000256" key="2">
    <source>
        <dbReference type="SAM" id="Coils"/>
    </source>
</evidence>
<dbReference type="Pfam" id="PF21098">
    <property type="entry name" value="PH-GRAM_MTMR6-like"/>
    <property type="match status" value="1"/>
</dbReference>
<dbReference type="AlphaFoldDB" id="A0A0N4U6Y5"/>
<feature type="domain" description="Myotubularin phosphatase" evidence="3">
    <location>
        <begin position="137"/>
        <end position="526"/>
    </location>
</feature>
<reference evidence="4 6" key="2">
    <citation type="submission" date="2018-11" db="EMBL/GenBank/DDBJ databases">
        <authorList>
            <consortium name="Pathogen Informatics"/>
        </authorList>
    </citation>
    <scope>NUCLEOTIDE SEQUENCE [LARGE SCALE GENOMIC DNA]</scope>
</reference>
<keyword evidence="2" id="KW-0175">Coiled coil</keyword>
<dbReference type="InterPro" id="IPR029021">
    <property type="entry name" value="Prot-tyrosine_phosphatase-like"/>
</dbReference>
<protein>
    <submittedName>
        <fullName evidence="7">Myotubularin phosphatase domain-containing protein</fullName>
    </submittedName>
</protein>
<sequence>MELSEAIELQRIDDVYLIRGPRRPQIGSLALIGHHLIFSPLSAPSATKSNSHHPDELWLLHRAVDRVTVENLSKENPSKGGSLILKCKNFMICIFEINNIDSCMAVARSIGKLSNLSGIQHEYPFYYRCPFTVLDNGWTAFDTEQEYAKLMIRCQEGWRISSVNAKYRVLFLFLHSCSLLEKLFYPETPGIGDDYLRISATFRDGGRFPVLSYYHHETKSCIMRCGQPLIGPANRRCKEDESILNAVLSSTSKGIILDTRSKQIASSSKNKGGGCEPQVYYSQWKYVNSAVPRIKEIRDALSKLMELCDDSPQSVDRWLSKLGSCGWLQAVADTLTSAATVAQCIHCGKNLEVPVVVHGGEGTDSTLLVTSISQLLLDSDARTIRGFQSLIEREWISAGHPFQLRCAHSAYASGSVTGPYESPVFLLFLDCIWQVYQQFPCSFEFTEEFLIFLFEHAYASEFGSFLGNNEKDKQQFEIKIRTCSLWSYVNNPEILRGYVNALYEPNQSVLWPSVAPQSIVLWERLYLRWQRDWKQMDGVKQTIMQWKNKEKELQSKVLVLRRQIIELSKSINVQE</sequence>
<evidence type="ECO:0000313" key="4">
    <source>
        <dbReference type="EMBL" id="VDN57106.1"/>
    </source>
</evidence>
<dbReference type="PROSITE" id="PS51339">
    <property type="entry name" value="PPASE_MYOTUBULARIN"/>
    <property type="match status" value="1"/>
</dbReference>
<reference evidence="7" key="1">
    <citation type="submission" date="2017-02" db="UniProtKB">
        <authorList>
            <consortium name="WormBaseParasite"/>
        </authorList>
    </citation>
    <scope>IDENTIFICATION</scope>
</reference>
<dbReference type="InterPro" id="IPR011993">
    <property type="entry name" value="PH-like_dom_sf"/>
</dbReference>
<comment type="similarity">
    <text evidence="1">Belongs to the protein-tyrosine phosphatase family. Non-receptor class myotubularin subfamily.</text>
</comment>